<organism evidence="2 3">
    <name type="scientific">Corchorus capsularis</name>
    <name type="common">Jute</name>
    <dbReference type="NCBI Taxonomy" id="210143"/>
    <lineage>
        <taxon>Eukaryota</taxon>
        <taxon>Viridiplantae</taxon>
        <taxon>Streptophyta</taxon>
        <taxon>Embryophyta</taxon>
        <taxon>Tracheophyta</taxon>
        <taxon>Spermatophyta</taxon>
        <taxon>Magnoliopsida</taxon>
        <taxon>eudicotyledons</taxon>
        <taxon>Gunneridae</taxon>
        <taxon>Pentapetalae</taxon>
        <taxon>rosids</taxon>
        <taxon>malvids</taxon>
        <taxon>Malvales</taxon>
        <taxon>Malvaceae</taxon>
        <taxon>Grewioideae</taxon>
        <taxon>Apeibeae</taxon>
        <taxon>Corchorus</taxon>
    </lineage>
</organism>
<dbReference type="InterPro" id="IPR004252">
    <property type="entry name" value="Probable_transposase_24"/>
</dbReference>
<evidence type="ECO:0000313" key="2">
    <source>
        <dbReference type="EMBL" id="OMO52594.1"/>
    </source>
</evidence>
<dbReference type="OMA" id="PYENDEL"/>
<accession>A0A1R3G3E3</accession>
<dbReference type="OrthoDB" id="1750299at2759"/>
<protein>
    <submittedName>
        <fullName evidence="2">Transposase, Ptta/En/Spm, plant</fullName>
    </submittedName>
</protein>
<proteinExistence type="predicted"/>
<dbReference type="Pfam" id="PF03004">
    <property type="entry name" value="Transposase_24"/>
    <property type="match status" value="1"/>
</dbReference>
<dbReference type="Proteomes" id="UP000188268">
    <property type="component" value="Unassembled WGS sequence"/>
</dbReference>
<evidence type="ECO:0000313" key="3">
    <source>
        <dbReference type="Proteomes" id="UP000188268"/>
    </source>
</evidence>
<reference evidence="2 3" key="1">
    <citation type="submission" date="2013-09" db="EMBL/GenBank/DDBJ databases">
        <title>Corchorus capsularis genome sequencing.</title>
        <authorList>
            <person name="Alam M."/>
            <person name="Haque M.S."/>
            <person name="Islam M.S."/>
            <person name="Emdad E.M."/>
            <person name="Islam M.M."/>
            <person name="Ahmed B."/>
            <person name="Halim A."/>
            <person name="Hossen Q.M.M."/>
            <person name="Hossain M.Z."/>
            <person name="Ahmed R."/>
            <person name="Khan M.M."/>
            <person name="Islam R."/>
            <person name="Rashid M.M."/>
            <person name="Khan S.A."/>
            <person name="Rahman M.S."/>
            <person name="Alam M."/>
        </authorList>
    </citation>
    <scope>NUCLEOTIDE SEQUENCE [LARGE SCALE GENOMIC DNA]</scope>
    <source>
        <strain evidence="3">cv. CVL-1</strain>
        <tissue evidence="2">Whole seedling</tissue>
    </source>
</reference>
<dbReference type="AlphaFoldDB" id="A0A1R3G3E3"/>
<keyword evidence="3" id="KW-1185">Reference proteome</keyword>
<evidence type="ECO:0000256" key="1">
    <source>
        <dbReference type="SAM" id="MobiDB-lite"/>
    </source>
</evidence>
<dbReference type="EMBL" id="AWWV01015484">
    <property type="protein sequence ID" value="OMO52594.1"/>
    <property type="molecule type" value="Genomic_DNA"/>
</dbReference>
<comment type="caution">
    <text evidence="2">The sequence shown here is derived from an EMBL/GenBank/DDBJ whole genome shotgun (WGS) entry which is preliminary data.</text>
</comment>
<gene>
    <name evidence="2" type="ORF">CCACVL1_29176</name>
</gene>
<feature type="region of interest" description="Disordered" evidence="1">
    <location>
        <begin position="19"/>
        <end position="46"/>
    </location>
</feature>
<dbReference type="PANTHER" id="PTHR33144:SF55">
    <property type="entry name" value="CHROMATIN REMODELER BROMODOMAIN FAMILY"/>
    <property type="match status" value="1"/>
</dbReference>
<dbReference type="PANTHER" id="PTHR33144">
    <property type="entry name" value="OS10G0409366 PROTEIN-RELATED"/>
    <property type="match status" value="1"/>
</dbReference>
<feature type="non-terminal residue" evidence="2">
    <location>
        <position position="221"/>
    </location>
</feature>
<name>A0A1R3G3E3_COCAP</name>
<dbReference type="Gramene" id="OMO52594">
    <property type="protein sequence ID" value="OMO52594"/>
    <property type="gene ID" value="CCACVL1_29176"/>
</dbReference>
<dbReference type="STRING" id="210143.A0A1R3G3E3"/>
<sequence length="221" mass="25343">MVRAPRSLKGLTIVNGSIEIGEQSGDQPTSAHDEMDTDTEEEQTGVRGKTTMAHIWAMGADSEKILIEVDEFGVPCTKNAATFASFLGVIAKNGVYVPLNIPTWRHDDFTPYKLKCLKLLEEKFEFPHTENTVDWILKNLNKRWRDWKGSLKATYYIPKGKQRVLSKPPKSVLEEQWPGLVRQWYDPRKEELAQINKINARKQNNAHTCGRKSFARIRNEM</sequence>